<organism evidence="1 2">
    <name type="scientific">Pseudothermotoga lettingae (strain ATCC BAA-301 / DSM 14385 / NBRC 107922 / TMO)</name>
    <name type="common">Thermotoga lettingae</name>
    <dbReference type="NCBI Taxonomy" id="416591"/>
    <lineage>
        <taxon>Bacteria</taxon>
        <taxon>Thermotogati</taxon>
        <taxon>Thermotogota</taxon>
        <taxon>Thermotogae</taxon>
        <taxon>Thermotogales</taxon>
        <taxon>Thermotogaceae</taxon>
        <taxon>Pseudothermotoga</taxon>
    </lineage>
</organism>
<accession>A8F8A9</accession>
<evidence type="ECO:0000313" key="2">
    <source>
        <dbReference type="Proteomes" id="UP000002016"/>
    </source>
</evidence>
<dbReference type="OrthoDB" id="47789at2"/>
<dbReference type="RefSeq" id="WP_012003869.1">
    <property type="nucleotide sequence ID" value="NC_009828.1"/>
</dbReference>
<dbReference type="Proteomes" id="UP000002016">
    <property type="component" value="Chromosome"/>
</dbReference>
<keyword evidence="2" id="KW-1185">Reference proteome</keyword>
<protein>
    <submittedName>
        <fullName evidence="1">Uncharacterized protein</fullName>
    </submittedName>
</protein>
<dbReference type="STRING" id="416591.Tlet_1839"/>
<dbReference type="AlphaFoldDB" id="A8F8A9"/>
<gene>
    <name evidence="1" type="ordered locus">Tlet_1839</name>
</gene>
<dbReference type="EMBL" id="CP000812">
    <property type="protein sequence ID" value="ABV34393.1"/>
    <property type="molecule type" value="Genomic_DNA"/>
</dbReference>
<evidence type="ECO:0000313" key="1">
    <source>
        <dbReference type="EMBL" id="ABV34393.1"/>
    </source>
</evidence>
<name>A8F8A9_PSELT</name>
<reference evidence="1 2" key="1">
    <citation type="submission" date="2007-08" db="EMBL/GenBank/DDBJ databases">
        <title>Complete sequence of Thermotoga lettingae TMO.</title>
        <authorList>
            <consortium name="US DOE Joint Genome Institute"/>
            <person name="Copeland A."/>
            <person name="Lucas S."/>
            <person name="Lapidus A."/>
            <person name="Barry K."/>
            <person name="Glavina del Rio T."/>
            <person name="Dalin E."/>
            <person name="Tice H."/>
            <person name="Pitluck S."/>
            <person name="Foster B."/>
            <person name="Bruce D."/>
            <person name="Schmutz J."/>
            <person name="Larimer F."/>
            <person name="Land M."/>
            <person name="Hauser L."/>
            <person name="Kyrpides N."/>
            <person name="Mikhailova N."/>
            <person name="Nelson K."/>
            <person name="Gogarten J.P."/>
            <person name="Noll K."/>
            <person name="Richardson P."/>
        </authorList>
    </citation>
    <scope>NUCLEOTIDE SEQUENCE [LARGE SCALE GENOMIC DNA]</scope>
    <source>
        <strain evidence="2">ATCC BAA-301 / DSM 14385 / NBRC 107922 / TMO</strain>
    </source>
</reference>
<sequence length="172" mass="20102" precursor="true">MKKAILILLVLLSITLLGYEAEMNFLNYRSIIYRIVSDEEMILTGFETKRINGKYEVTQWTKFTVDEGQDVTFEQVAASYLAIAFGYIYNPAFQPFFQMIDLDNPTTLNMYNIKIVYEGDEKVAGYVGRKFSYYVDDELQMTWVVSKQIELVLKVIIPTENYTVELVSFEKW</sequence>
<dbReference type="KEGG" id="tle:Tlet_1839"/>
<dbReference type="HOGENOM" id="CLU_1577189_0_0_0"/>
<proteinExistence type="predicted"/>
<reference evidence="1 2" key="2">
    <citation type="journal article" date="2009" name="Proc. Natl. Acad. Sci. U.S.A.">
        <title>On the chimeric nature, thermophilic origin, and phylogenetic placement of the Thermotogales.</title>
        <authorList>
            <person name="Zhaxybayeva O."/>
            <person name="Swithers K.S."/>
            <person name="Lapierre P."/>
            <person name="Fournier G.P."/>
            <person name="Bickhart D.M."/>
            <person name="DeBoy R.T."/>
            <person name="Nelson K.E."/>
            <person name="Nesbo C.L."/>
            <person name="Doolittle W.F."/>
            <person name="Gogarten J.P."/>
            <person name="Noll K.M."/>
        </authorList>
    </citation>
    <scope>NUCLEOTIDE SEQUENCE [LARGE SCALE GENOMIC DNA]</scope>
    <source>
        <strain evidence="2">ATCC BAA-301 / DSM 14385 / NBRC 107922 / TMO</strain>
    </source>
</reference>